<proteinExistence type="inferred from homology"/>
<comment type="similarity">
    <text evidence="1 5">Belongs to the antibiotic N-acetyltransferase family.</text>
</comment>
<dbReference type="EC" id="2.3.1.-" evidence="5"/>
<dbReference type="InterPro" id="IPR028345">
    <property type="entry name" value="Antibiotic_NAT-like"/>
</dbReference>
<dbReference type="Pfam" id="PF02522">
    <property type="entry name" value="Antibiotic_NAT"/>
    <property type="match status" value="1"/>
</dbReference>
<keyword evidence="5" id="KW-0046">Antibiotic resistance</keyword>
<dbReference type="NCBIfam" id="NF033080">
    <property type="entry name" value="AAC_3_II"/>
    <property type="match status" value="1"/>
</dbReference>
<dbReference type="AlphaFoldDB" id="A0A3D9XWI2"/>
<dbReference type="PANTHER" id="PTHR11104:SF0">
    <property type="entry name" value="SPBETA PROPHAGE-DERIVED AMINOGLYCOSIDE N(3')-ACETYLTRANSFERASE-LIKE PROTEIN YOKD"/>
    <property type="match status" value="1"/>
</dbReference>
<accession>A0A3D9XWI2</accession>
<evidence type="ECO:0000256" key="3">
    <source>
        <dbReference type="ARBA" id="ARBA00022679"/>
    </source>
</evidence>
<organism evidence="6 7">
    <name type="scientific">Paracoccus versutus</name>
    <name type="common">Thiobacillus versutus</name>
    <dbReference type="NCBI Taxonomy" id="34007"/>
    <lineage>
        <taxon>Bacteria</taxon>
        <taxon>Pseudomonadati</taxon>
        <taxon>Pseudomonadota</taxon>
        <taxon>Alphaproteobacteria</taxon>
        <taxon>Rhodobacterales</taxon>
        <taxon>Paracoccaceae</taxon>
        <taxon>Paracoccus</taxon>
    </lineage>
</organism>
<dbReference type="GO" id="GO:0046353">
    <property type="term" value="F:aminoglycoside 3-N-acetyltransferase activity"/>
    <property type="evidence" value="ECO:0007669"/>
    <property type="project" value="UniProtKB-EC"/>
</dbReference>
<keyword evidence="4 5" id="KW-0012">Acyltransferase</keyword>
<protein>
    <recommendedName>
        <fullName evidence="2 5">Aminoglycoside N(3)-acetyltransferase</fullName>
        <ecNumber evidence="5">2.3.1.-</ecNumber>
    </recommendedName>
</protein>
<comment type="catalytic activity">
    <reaction evidence="5">
        <text>a 2-deoxystreptamine antibiotic + acetyl-CoA = an N(3)-acetyl-2-deoxystreptamine antibiotic + CoA + H(+)</text>
        <dbReference type="Rhea" id="RHEA:12665"/>
        <dbReference type="ChEBI" id="CHEBI:15378"/>
        <dbReference type="ChEBI" id="CHEBI:57287"/>
        <dbReference type="ChEBI" id="CHEBI:57288"/>
        <dbReference type="ChEBI" id="CHEBI:57921"/>
        <dbReference type="ChEBI" id="CHEBI:77452"/>
        <dbReference type="EC" id="2.3.1.81"/>
    </reaction>
</comment>
<sequence length="271" mass="28940">MRGKSSITADLRRLGLRPGDLVMVHASLKALGPVEGGAAGVVQALRDAVGPGGTVMGYASWDRSPYEETLNGARMDEVLRRDWPAFDPRTAGIYRGFGLLNRFLAELPDARRSAHPDASMVAVGPLAGTLVEPHRLGQALGEGSPLERFVHLGGKTLLLGAPLDAVTVLHYAEAVADIPGKRRVSYEMPVLGPDGRTVWEAATDFDSNGILDCFAVEGRPDAVETIARAYVATGRHREGVVAAARCHLFDAQDIVAFGVGWLERHFGSVNP</sequence>
<dbReference type="InterPro" id="IPR003679">
    <property type="entry name" value="Amioglycoside_AcTrfase"/>
</dbReference>
<evidence type="ECO:0000256" key="2">
    <source>
        <dbReference type="ARBA" id="ARBA00012882"/>
    </source>
</evidence>
<dbReference type="NCBIfam" id="NF033082">
    <property type="entry name" value="AAC_3"/>
    <property type="match status" value="1"/>
</dbReference>
<evidence type="ECO:0000313" key="7">
    <source>
        <dbReference type="Proteomes" id="UP000256941"/>
    </source>
</evidence>
<evidence type="ECO:0000313" key="6">
    <source>
        <dbReference type="EMBL" id="REF73493.1"/>
    </source>
</evidence>
<evidence type="ECO:0000256" key="5">
    <source>
        <dbReference type="RuleBase" id="RU365031"/>
    </source>
</evidence>
<reference evidence="6 7" key="1">
    <citation type="submission" date="2018-08" db="EMBL/GenBank/DDBJ databases">
        <title>Genomic Encyclopedia of Archaeal and Bacterial Type Strains, Phase II (KMG-II): from individual species to whole genera.</title>
        <authorList>
            <person name="Goeker M."/>
        </authorList>
    </citation>
    <scope>NUCLEOTIDE SEQUENCE [LARGE SCALE GENOMIC DNA]</scope>
    <source>
        <strain evidence="6 7">DSM 17099</strain>
    </source>
</reference>
<dbReference type="PANTHER" id="PTHR11104">
    <property type="entry name" value="AMINOGLYCOSIDE N3-ACETYLTRANSFERASE"/>
    <property type="match status" value="1"/>
</dbReference>
<dbReference type="SUPFAM" id="SSF110710">
    <property type="entry name" value="TTHA0583/YokD-like"/>
    <property type="match status" value="1"/>
</dbReference>
<keyword evidence="3 5" id="KW-0808">Transferase</keyword>
<evidence type="ECO:0000256" key="1">
    <source>
        <dbReference type="ARBA" id="ARBA00006383"/>
    </source>
</evidence>
<dbReference type="Proteomes" id="UP000256941">
    <property type="component" value="Unassembled WGS sequence"/>
</dbReference>
<comment type="caution">
    <text evidence="6">The sequence shown here is derived from an EMBL/GenBank/DDBJ whole genome shotgun (WGS) entry which is preliminary data.</text>
</comment>
<evidence type="ECO:0000256" key="4">
    <source>
        <dbReference type="ARBA" id="ARBA00023315"/>
    </source>
</evidence>
<dbReference type="GO" id="GO:0046677">
    <property type="term" value="P:response to antibiotic"/>
    <property type="evidence" value="ECO:0007669"/>
    <property type="project" value="UniProtKB-KW"/>
</dbReference>
<gene>
    <name evidence="6" type="ORF">BDD41_2057</name>
</gene>
<dbReference type="EMBL" id="QTUJ01000001">
    <property type="protein sequence ID" value="REF73493.1"/>
    <property type="molecule type" value="Genomic_DNA"/>
</dbReference>
<name>A0A3D9XWI2_PARVE</name>
<dbReference type="RefSeq" id="WP_116221559.1">
    <property type="nucleotide sequence ID" value="NZ_CP038196.1"/>
</dbReference>